<reference evidence="1 2" key="1">
    <citation type="journal article" date="2017" name="G3 (Bethesda)">
        <title>The Physical Genome Mapping of Anopheles albimanus Corrected Scaffold Misassemblies and Identified Interarm Rearrangements in Genus Anopheles.</title>
        <authorList>
            <person name="Artemov G.N."/>
            <person name="Peery A.N."/>
            <person name="Jiang X."/>
            <person name="Tu Z."/>
            <person name="Stegniy V.N."/>
            <person name="Sharakhova M.V."/>
            <person name="Sharakhov I.V."/>
        </authorList>
    </citation>
    <scope>NUCLEOTIDE SEQUENCE [LARGE SCALE GENOMIC DNA]</scope>
    <source>
        <strain evidence="1 2">ALBI9_A</strain>
    </source>
</reference>
<evidence type="ECO:0000313" key="1">
    <source>
        <dbReference type="EnsemblMetazoa" id="AALB001965-PA"/>
    </source>
</evidence>
<accession>A0A182F664</accession>
<dbReference type="VEuPathDB" id="VectorBase:AALB001965"/>
<protein>
    <submittedName>
        <fullName evidence="1">Uncharacterized protein</fullName>
    </submittedName>
</protein>
<name>A0A182F664_ANOAL</name>
<organism evidence="1 2">
    <name type="scientific">Anopheles albimanus</name>
    <name type="common">New world malaria mosquito</name>
    <dbReference type="NCBI Taxonomy" id="7167"/>
    <lineage>
        <taxon>Eukaryota</taxon>
        <taxon>Metazoa</taxon>
        <taxon>Ecdysozoa</taxon>
        <taxon>Arthropoda</taxon>
        <taxon>Hexapoda</taxon>
        <taxon>Insecta</taxon>
        <taxon>Pterygota</taxon>
        <taxon>Neoptera</taxon>
        <taxon>Endopterygota</taxon>
        <taxon>Diptera</taxon>
        <taxon>Nematocera</taxon>
        <taxon>Culicoidea</taxon>
        <taxon>Culicidae</taxon>
        <taxon>Anophelinae</taxon>
        <taxon>Anopheles</taxon>
    </lineage>
</organism>
<dbReference type="EnsemblMetazoa" id="AALB001965-RA">
    <property type="protein sequence ID" value="AALB001965-PA"/>
    <property type="gene ID" value="AALB001965"/>
</dbReference>
<sequence>RLQSASNATQFGNVLIICKPTCQAQRQAKRRTRATQPDKVLSDSEDQITKYTPPINRAQGELEISMPEIDACLIAARDMVSGDAFHARVTDHPEGTGNTCQLQTPCSL</sequence>
<dbReference type="AlphaFoldDB" id="A0A182F664"/>
<dbReference type="Proteomes" id="UP000069272">
    <property type="component" value="Chromosome 2L"/>
</dbReference>
<evidence type="ECO:0000313" key="2">
    <source>
        <dbReference type="Proteomes" id="UP000069272"/>
    </source>
</evidence>
<keyword evidence="2" id="KW-1185">Reference proteome</keyword>
<proteinExistence type="predicted"/>
<reference evidence="1" key="2">
    <citation type="submission" date="2022-08" db="UniProtKB">
        <authorList>
            <consortium name="EnsemblMetazoa"/>
        </authorList>
    </citation>
    <scope>IDENTIFICATION</scope>
    <source>
        <strain evidence="1">STECLA/ALBI9_A</strain>
    </source>
</reference>